<evidence type="ECO:0000313" key="2">
    <source>
        <dbReference type="WBParaSite" id="PDA_v2.g27811.t1"/>
    </source>
</evidence>
<dbReference type="InterPro" id="IPR035914">
    <property type="entry name" value="Sperma_CUB_dom_sf"/>
</dbReference>
<evidence type="ECO:0000313" key="1">
    <source>
        <dbReference type="Proteomes" id="UP000887578"/>
    </source>
</evidence>
<dbReference type="AlphaFoldDB" id="A0A914Q8E1"/>
<sequence>MKTYGDTIVYKGFGVFELADSNYPLEFTKNKPFTFLDETQIIYLFSSYNDTILNRKYPCIWRFNAPPGYGFKIYSTYIFINITHAELIIKNSTDVFINTRNYREFYPFYNPDNYLEITLFPGTRDLLANLTDREFSCSVSVVKKDFEKRDKCLTKLQGTSTIWSNYETDYELYDNDLRCNFNINIPSYSEIYITGLRELEINADYIVYYDKENNSHPLPTHYKQDYYTTHFMIFSENASLGSNVSFEFNSDGNLAWGGFLLNFTITS</sequence>
<proteinExistence type="predicted"/>
<dbReference type="Proteomes" id="UP000887578">
    <property type="component" value="Unplaced"/>
</dbReference>
<name>A0A914Q8E1_9BILA</name>
<dbReference type="Gene3D" id="2.60.120.290">
    <property type="entry name" value="Spermadhesin, CUB domain"/>
    <property type="match status" value="1"/>
</dbReference>
<organism evidence="1 2">
    <name type="scientific">Panagrolaimus davidi</name>
    <dbReference type="NCBI Taxonomy" id="227884"/>
    <lineage>
        <taxon>Eukaryota</taxon>
        <taxon>Metazoa</taxon>
        <taxon>Ecdysozoa</taxon>
        <taxon>Nematoda</taxon>
        <taxon>Chromadorea</taxon>
        <taxon>Rhabditida</taxon>
        <taxon>Tylenchina</taxon>
        <taxon>Panagrolaimomorpha</taxon>
        <taxon>Panagrolaimoidea</taxon>
        <taxon>Panagrolaimidae</taxon>
        <taxon>Panagrolaimus</taxon>
    </lineage>
</organism>
<keyword evidence="1" id="KW-1185">Reference proteome</keyword>
<reference evidence="2" key="1">
    <citation type="submission" date="2022-11" db="UniProtKB">
        <authorList>
            <consortium name="WormBaseParasite"/>
        </authorList>
    </citation>
    <scope>IDENTIFICATION</scope>
</reference>
<dbReference type="SUPFAM" id="SSF49854">
    <property type="entry name" value="Spermadhesin, CUB domain"/>
    <property type="match status" value="1"/>
</dbReference>
<protein>
    <submittedName>
        <fullName evidence="2">CUB domain-containing protein</fullName>
    </submittedName>
</protein>
<dbReference type="WBParaSite" id="PDA_v2.g27811.t1">
    <property type="protein sequence ID" value="PDA_v2.g27811.t1"/>
    <property type="gene ID" value="PDA_v2.g27811"/>
</dbReference>
<accession>A0A914Q8E1</accession>